<dbReference type="InterPro" id="IPR036291">
    <property type="entry name" value="NAD(P)-bd_dom_sf"/>
</dbReference>
<keyword evidence="4" id="KW-1185">Reference proteome</keyword>
<organism evidence="3 4">
    <name type="scientific">Arthrobacter pityocampae</name>
    <dbReference type="NCBI Taxonomy" id="547334"/>
    <lineage>
        <taxon>Bacteria</taxon>
        <taxon>Bacillati</taxon>
        <taxon>Actinomycetota</taxon>
        <taxon>Actinomycetes</taxon>
        <taxon>Micrococcales</taxon>
        <taxon>Micrococcaceae</taxon>
        <taxon>Arthrobacter</taxon>
    </lineage>
</organism>
<name>A0A2S5ITJ2_9MICC</name>
<proteinExistence type="inferred from homology"/>
<dbReference type="EMBL" id="PRKW01000008">
    <property type="protein sequence ID" value="PPB47856.1"/>
    <property type="molecule type" value="Genomic_DNA"/>
</dbReference>
<gene>
    <name evidence="3" type="ORF">C4K88_16630</name>
</gene>
<dbReference type="CDD" id="cd05233">
    <property type="entry name" value="SDR_c"/>
    <property type="match status" value="1"/>
</dbReference>
<dbReference type="InterPro" id="IPR020904">
    <property type="entry name" value="Sc_DH/Rdtase_CS"/>
</dbReference>
<dbReference type="OrthoDB" id="9809287at2"/>
<comment type="similarity">
    <text evidence="1">Belongs to the short-chain dehydrogenases/reductases (SDR) family.</text>
</comment>
<evidence type="ECO:0000313" key="4">
    <source>
        <dbReference type="Proteomes" id="UP000239297"/>
    </source>
</evidence>
<dbReference type="Pfam" id="PF13561">
    <property type="entry name" value="adh_short_C2"/>
    <property type="match status" value="1"/>
</dbReference>
<accession>A0A2S5ITJ2</accession>
<dbReference type="PROSITE" id="PS00061">
    <property type="entry name" value="ADH_SHORT"/>
    <property type="match status" value="1"/>
</dbReference>
<dbReference type="AlphaFoldDB" id="A0A2S5ITJ2"/>
<reference evidence="3 4" key="1">
    <citation type="journal article" date="2014" name="Int. J. Syst. Evol. Microbiol.">
        <title>Arthrobacter pityocampae sp. nov., isolated from Thaumetopoea pityocampa (Lep., Thaumetopoeidae).</title>
        <authorList>
            <person name="Ince I.A."/>
            <person name="Demirbag Z."/>
            <person name="Kati H."/>
        </authorList>
    </citation>
    <scope>NUCLEOTIDE SEQUENCE [LARGE SCALE GENOMIC DNA]</scope>
    <source>
        <strain evidence="3 4">Tp2</strain>
    </source>
</reference>
<comment type="caution">
    <text evidence="3">The sequence shown here is derived from an EMBL/GenBank/DDBJ whole genome shotgun (WGS) entry which is preliminary data.</text>
</comment>
<dbReference type="FunFam" id="3.40.50.720:FF:000173">
    <property type="entry name" value="3-oxoacyl-[acyl-carrier protein] reductase"/>
    <property type="match status" value="1"/>
</dbReference>
<dbReference type="Proteomes" id="UP000239297">
    <property type="component" value="Unassembled WGS sequence"/>
</dbReference>
<evidence type="ECO:0000256" key="1">
    <source>
        <dbReference type="ARBA" id="ARBA00006484"/>
    </source>
</evidence>
<dbReference type="PRINTS" id="PR00081">
    <property type="entry name" value="GDHRDH"/>
</dbReference>
<dbReference type="GO" id="GO:0016616">
    <property type="term" value="F:oxidoreductase activity, acting on the CH-OH group of donors, NAD or NADP as acceptor"/>
    <property type="evidence" value="ECO:0007669"/>
    <property type="project" value="TreeGrafter"/>
</dbReference>
<dbReference type="PANTHER" id="PTHR42760:SF40">
    <property type="entry name" value="3-OXOACYL-[ACYL-CARRIER-PROTEIN] REDUCTASE, CHLOROPLASTIC"/>
    <property type="match status" value="1"/>
</dbReference>
<dbReference type="SUPFAM" id="SSF51735">
    <property type="entry name" value="NAD(P)-binding Rossmann-fold domains"/>
    <property type="match status" value="1"/>
</dbReference>
<evidence type="ECO:0000256" key="2">
    <source>
        <dbReference type="ARBA" id="ARBA00023002"/>
    </source>
</evidence>
<evidence type="ECO:0000313" key="3">
    <source>
        <dbReference type="EMBL" id="PPB47856.1"/>
    </source>
</evidence>
<dbReference type="PANTHER" id="PTHR42760">
    <property type="entry name" value="SHORT-CHAIN DEHYDROGENASES/REDUCTASES FAMILY MEMBER"/>
    <property type="match status" value="1"/>
</dbReference>
<dbReference type="GO" id="GO:0030497">
    <property type="term" value="P:fatty acid elongation"/>
    <property type="evidence" value="ECO:0007669"/>
    <property type="project" value="TreeGrafter"/>
</dbReference>
<sequence>MRSSRTVTAVTGGSGGIGAAVVDRLAADGHDVVIGYRNNRAAAEEAARRVEAQGRSVVIAAVDVTDPTSLDDFFRAGQVLGQLTGVVAAAGAVRAVGPLVDLAAADIQRDLEVNLLGAVLTSRAAIGHLAVARGSLVLIGSAASTLGSPGTYVHYAAAKAGVAALGVGLSKELAPQGIRVNCVEPGTVWTDFHQDPQRPAKVAGAIPLGRAGLPEEIAGAVAWLVSPDAAYTTGAVLRVAGGV</sequence>
<keyword evidence="2" id="KW-0560">Oxidoreductase</keyword>
<dbReference type="Gene3D" id="3.40.50.720">
    <property type="entry name" value="NAD(P)-binding Rossmann-like Domain"/>
    <property type="match status" value="1"/>
</dbReference>
<dbReference type="InterPro" id="IPR002347">
    <property type="entry name" value="SDR_fam"/>
</dbReference>
<protein>
    <submittedName>
        <fullName evidence="3">Oxidoreductase</fullName>
    </submittedName>
</protein>